<organism evidence="1 2">
    <name type="scientific">Apiosordaria backusii</name>
    <dbReference type="NCBI Taxonomy" id="314023"/>
    <lineage>
        <taxon>Eukaryota</taxon>
        <taxon>Fungi</taxon>
        <taxon>Dikarya</taxon>
        <taxon>Ascomycota</taxon>
        <taxon>Pezizomycotina</taxon>
        <taxon>Sordariomycetes</taxon>
        <taxon>Sordariomycetidae</taxon>
        <taxon>Sordariales</taxon>
        <taxon>Lasiosphaeriaceae</taxon>
        <taxon>Apiosordaria</taxon>
    </lineage>
</organism>
<evidence type="ECO:0000313" key="2">
    <source>
        <dbReference type="Proteomes" id="UP001172159"/>
    </source>
</evidence>
<accession>A0AA40BSN4</accession>
<protein>
    <submittedName>
        <fullName evidence="1">Uncharacterized protein</fullName>
    </submittedName>
</protein>
<dbReference type="Proteomes" id="UP001172159">
    <property type="component" value="Unassembled WGS sequence"/>
</dbReference>
<dbReference type="EMBL" id="JAUKTV010000004">
    <property type="protein sequence ID" value="KAK0739575.1"/>
    <property type="molecule type" value="Genomic_DNA"/>
</dbReference>
<keyword evidence="2" id="KW-1185">Reference proteome</keyword>
<proteinExistence type="predicted"/>
<sequence length="89" mass="10196">MLLLSRPVSWWLHRVVGQAVIAISLGHPISSSRKQLHRNHHHAPWLHLTTISQGHMCCTCVSLPLFNHSPGHDISSRFSYITQQELRML</sequence>
<evidence type="ECO:0000313" key="1">
    <source>
        <dbReference type="EMBL" id="KAK0739575.1"/>
    </source>
</evidence>
<reference evidence="1" key="1">
    <citation type="submission" date="2023-06" db="EMBL/GenBank/DDBJ databases">
        <title>Genome-scale phylogeny and comparative genomics of the fungal order Sordariales.</title>
        <authorList>
            <consortium name="Lawrence Berkeley National Laboratory"/>
            <person name="Hensen N."/>
            <person name="Bonometti L."/>
            <person name="Westerberg I."/>
            <person name="Brannstrom I.O."/>
            <person name="Guillou S."/>
            <person name="Cros-Aarteil S."/>
            <person name="Calhoun S."/>
            <person name="Haridas S."/>
            <person name="Kuo A."/>
            <person name="Mondo S."/>
            <person name="Pangilinan J."/>
            <person name="Riley R."/>
            <person name="Labutti K."/>
            <person name="Andreopoulos B."/>
            <person name="Lipzen A."/>
            <person name="Chen C."/>
            <person name="Yanf M."/>
            <person name="Daum C."/>
            <person name="Ng V."/>
            <person name="Clum A."/>
            <person name="Steindorff A."/>
            <person name="Ohm R."/>
            <person name="Martin F."/>
            <person name="Silar P."/>
            <person name="Natvig D."/>
            <person name="Lalanne C."/>
            <person name="Gautier V."/>
            <person name="Ament-Velasquez S.L."/>
            <person name="Kruys A."/>
            <person name="Hutchinson M.I."/>
            <person name="Powell A.J."/>
            <person name="Barry K."/>
            <person name="Miller A.N."/>
            <person name="Grigoriev I.V."/>
            <person name="Debuchy R."/>
            <person name="Gladieux P."/>
            <person name="Thoren M.H."/>
            <person name="Johannesson H."/>
        </authorList>
    </citation>
    <scope>NUCLEOTIDE SEQUENCE</scope>
    <source>
        <strain evidence="1">CBS 540.89</strain>
    </source>
</reference>
<gene>
    <name evidence="1" type="ORF">B0T21DRAFT_144440</name>
</gene>
<comment type="caution">
    <text evidence="1">The sequence shown here is derived from an EMBL/GenBank/DDBJ whole genome shotgun (WGS) entry which is preliminary data.</text>
</comment>
<dbReference type="AlphaFoldDB" id="A0AA40BSN4"/>
<name>A0AA40BSN4_9PEZI</name>